<organism evidence="1">
    <name type="scientific">hydrocarbon metagenome</name>
    <dbReference type="NCBI Taxonomy" id="938273"/>
    <lineage>
        <taxon>unclassified sequences</taxon>
        <taxon>metagenomes</taxon>
        <taxon>ecological metagenomes</taxon>
    </lineage>
</organism>
<accession>A0A0W8FA92</accession>
<name>A0A0W8FA92_9ZZZZ</name>
<proteinExistence type="predicted"/>
<gene>
    <name evidence="1" type="ORF">ASZ90_012538</name>
</gene>
<sequence>MNYGLSIRGINCELFEGENSLQGFFDICSANRFDFQFGSGHYH</sequence>
<reference evidence="1" key="1">
    <citation type="journal article" date="2015" name="Proc. Natl. Acad. Sci. U.S.A.">
        <title>Networks of energetic and metabolic interactions define dynamics in microbial communities.</title>
        <authorList>
            <person name="Embree M."/>
            <person name="Liu J.K."/>
            <person name="Al-Bassam M.M."/>
            <person name="Zengler K."/>
        </authorList>
    </citation>
    <scope>NUCLEOTIDE SEQUENCE</scope>
</reference>
<dbReference type="AlphaFoldDB" id="A0A0W8FA92"/>
<comment type="caution">
    <text evidence="1">The sequence shown here is derived from an EMBL/GenBank/DDBJ whole genome shotgun (WGS) entry which is preliminary data.</text>
</comment>
<evidence type="ECO:0000313" key="1">
    <source>
        <dbReference type="EMBL" id="KUG17765.1"/>
    </source>
</evidence>
<dbReference type="EMBL" id="LNQE01001422">
    <property type="protein sequence ID" value="KUG17765.1"/>
    <property type="molecule type" value="Genomic_DNA"/>
</dbReference>
<protein>
    <submittedName>
        <fullName evidence="1">Uncharacterized protein</fullName>
    </submittedName>
</protein>